<evidence type="ECO:0000256" key="3">
    <source>
        <dbReference type="SAM" id="MobiDB-lite"/>
    </source>
</evidence>
<evidence type="ECO:0000256" key="2">
    <source>
        <dbReference type="SAM" id="Coils"/>
    </source>
</evidence>
<dbReference type="SUPFAM" id="SSF56672">
    <property type="entry name" value="DNA/RNA polymerases"/>
    <property type="match status" value="1"/>
</dbReference>
<dbReference type="Gene3D" id="3.30.70.270">
    <property type="match status" value="1"/>
</dbReference>
<feature type="domain" description="Reverse transcriptase" evidence="5">
    <location>
        <begin position="775"/>
        <end position="1052"/>
    </location>
</feature>
<dbReference type="EMBL" id="LBMM01006940">
    <property type="protein sequence ID" value="KMQ90176.1"/>
    <property type="molecule type" value="Genomic_DNA"/>
</dbReference>
<dbReference type="InterPro" id="IPR000477">
    <property type="entry name" value="RT_dom"/>
</dbReference>
<gene>
    <name evidence="6" type="ORF">RF55_10089</name>
</gene>
<dbReference type="Pfam" id="PF00078">
    <property type="entry name" value="RVT_1"/>
    <property type="match status" value="1"/>
</dbReference>
<feature type="region of interest" description="Disordered" evidence="3">
    <location>
        <begin position="33"/>
        <end position="64"/>
    </location>
</feature>
<keyword evidence="2" id="KW-0175">Coiled coil</keyword>
<keyword evidence="6" id="KW-0695">RNA-directed DNA polymerase</keyword>
<evidence type="ECO:0000313" key="6">
    <source>
        <dbReference type="EMBL" id="KMQ90176.1"/>
    </source>
</evidence>
<keyword evidence="1" id="KW-0862">Zinc</keyword>
<evidence type="ECO:0000313" key="7">
    <source>
        <dbReference type="Proteomes" id="UP000036403"/>
    </source>
</evidence>
<keyword evidence="1" id="KW-0863">Zinc-finger</keyword>
<dbReference type="InterPro" id="IPR043128">
    <property type="entry name" value="Rev_trsase/Diguanyl_cyclase"/>
</dbReference>
<dbReference type="OrthoDB" id="8122238at2759"/>
<reference evidence="6 7" key="1">
    <citation type="submission" date="2015-04" db="EMBL/GenBank/DDBJ databases">
        <title>Lasius niger genome sequencing.</title>
        <authorList>
            <person name="Konorov E.A."/>
            <person name="Nikitin M.A."/>
            <person name="Kirill M.V."/>
            <person name="Chang P."/>
        </authorList>
    </citation>
    <scope>NUCLEOTIDE SEQUENCE [LARGE SCALE GENOMIC DNA]</scope>
    <source>
        <tissue evidence="6">Whole</tissue>
    </source>
</reference>
<dbReference type="InterPro" id="IPR043502">
    <property type="entry name" value="DNA/RNA_pol_sf"/>
</dbReference>
<protein>
    <submittedName>
        <fullName evidence="6">Reverse transcriptase</fullName>
    </submittedName>
</protein>
<keyword evidence="6" id="KW-0808">Transferase</keyword>
<proteinExistence type="predicted"/>
<keyword evidence="6" id="KW-0548">Nucleotidyltransferase</keyword>
<dbReference type="CDD" id="cd01650">
    <property type="entry name" value="RT_nLTR_like"/>
    <property type="match status" value="1"/>
</dbReference>
<evidence type="ECO:0000256" key="1">
    <source>
        <dbReference type="PROSITE-ProRule" id="PRU00042"/>
    </source>
</evidence>
<name>A0A0J7KIZ7_LASNI</name>
<dbReference type="InterPro" id="IPR013087">
    <property type="entry name" value="Znf_C2H2_type"/>
</dbReference>
<dbReference type="GO" id="GO:0008270">
    <property type="term" value="F:zinc ion binding"/>
    <property type="evidence" value="ECO:0007669"/>
    <property type="project" value="UniProtKB-KW"/>
</dbReference>
<keyword evidence="1" id="KW-0479">Metal-binding</keyword>
<accession>A0A0J7KIZ7</accession>
<dbReference type="PaxDb" id="67767-A0A0J7KIZ7"/>
<dbReference type="PANTHER" id="PTHR19446">
    <property type="entry name" value="REVERSE TRANSCRIPTASES"/>
    <property type="match status" value="1"/>
</dbReference>
<sequence>MSGPGGGTPQHAGPSALSSKLDEFRLRVCSEGSALHGQDAAQRRAKRLATSPPHDPIDLELDPPPLSDAGLRGIKDELSAHDITFASINATSKESVNRKKELEEVIAAYRRAVDDLMMAYIKIKTERDTTAKIWKMMRSTSRGDSGSDLGIEIAGAVQESTGAAIRGMLGEWHARESERTKALVTEMTASMSGQFEGCVRRAVETLASFREAPSVPQIAGRSYAGAVRASGAVAGPQLPSGRRELRDQSRLETIEVVPGENMSKNLPDSEATCRAVLTSIKPSEAGIKVDRVIKGRNKTVRIVADQDEISRLRPMLDNLGMEVKRVDKLNPRLRIRDIPVGTDKSLFVKDLIKQNLDGASEEDIRLVYWSPAKGRMGPAAVIEVSPDIRIRLLNQGRVYLGWSSCRVADHLRVLQCFKCLGFGHTANNCQAGSDTCGHCDNVHNSVDNLNVGRLDGFVCPICLRSFSSKIGLGLHKKKKHPVEYNEEIVVARVRPRWTDEEIRLLAIDEAGAPPQTRSMNSYLLERRGDDRSLESIKGVRRKQAYKDLVAEYRGQLLDQRIDESLSQPDARPIAAMVDGVPLSGSVAAKDWLLAKCDSIIPEMNGGIWIRTAIRRLEEGQSPEGALDDWWNNVFSDLEVTGRKRVARGPRAIPVLSKRKARRIEYRRMQQLWRTNMTKAAHKVLDGDAGSLPHPTLAAQLGFWKPVLEAESVDLAWPFAVGHPGVAVGDLWSPITEGEVINIRLPRTSSPGLDGLTVHRWFTEVPAILRATILNIFMATGWVPPRFRHSRTVLIPKSSDLMDPAYYRPISVSSVILRHFHKILARRVAACELLDVRQRAFIAADGCAENVAVLSAILFDARTNRRQLHVITLDVRKAFDTVSHNAIRYVLSKHGMPQIMVEYLSTLYRTAAVRLEVDGEFSDEILPGRGVRQGDPLSPLLFNLIMNEILAEVPDQVGYCMMDRNVNALAFADDLVLIGATRDGAQRSLERVMAALYRFGLELAPAKCAAFSLVPCGKTKRIKILTDPQFVAGDRPIPQLGVLHTVRYLGVRFGETGPVIQGVELLPLLERITRAPLKPQQRLKILRTYLIPRYTHNLVLGRVSYSMLRKLDKQTRAAVRRWLVLPDDVPVAFFHCPIKQGGLGIQSFETAIPRLTLLRLNRLKDSQYEMARVVGSSAWADRRMRWCRFARRRDEDWPSELHAKVDGFELREAGNVSVSTRWLDDAMVHIPSSDWLQYVKVWINALPTRIRTTRGSRRLREDVNCRGGCGVQETAAHVVQQCFRTHGGRIMRHDAVASALAGELQRGGYNVHRERVFRTREGVRKPDILAAKGTHGHVLDVQIISGARPLSDGHDRKRSYYANNADLLARISALLQVPVRNLDVSTVTLSWRGVWARESAAVLTSLGVSKAVLRGITTRVLKGSYMNFSRFNQTTATCRGRANLRMSGWGPP</sequence>
<organism evidence="6 7">
    <name type="scientific">Lasius niger</name>
    <name type="common">Black garden ant</name>
    <dbReference type="NCBI Taxonomy" id="67767"/>
    <lineage>
        <taxon>Eukaryota</taxon>
        <taxon>Metazoa</taxon>
        <taxon>Ecdysozoa</taxon>
        <taxon>Arthropoda</taxon>
        <taxon>Hexapoda</taxon>
        <taxon>Insecta</taxon>
        <taxon>Pterygota</taxon>
        <taxon>Neoptera</taxon>
        <taxon>Endopterygota</taxon>
        <taxon>Hymenoptera</taxon>
        <taxon>Apocrita</taxon>
        <taxon>Aculeata</taxon>
        <taxon>Formicoidea</taxon>
        <taxon>Formicidae</taxon>
        <taxon>Formicinae</taxon>
        <taxon>Lasius</taxon>
        <taxon>Lasius</taxon>
    </lineage>
</organism>
<feature type="domain" description="C2H2-type" evidence="4">
    <location>
        <begin position="457"/>
        <end position="485"/>
    </location>
</feature>
<evidence type="ECO:0000259" key="4">
    <source>
        <dbReference type="PROSITE" id="PS50157"/>
    </source>
</evidence>
<feature type="coiled-coil region" evidence="2">
    <location>
        <begin position="92"/>
        <end position="119"/>
    </location>
</feature>
<dbReference type="PROSITE" id="PS50878">
    <property type="entry name" value="RT_POL"/>
    <property type="match status" value="1"/>
</dbReference>
<dbReference type="STRING" id="67767.A0A0J7KIZ7"/>
<keyword evidence="7" id="KW-1185">Reference proteome</keyword>
<dbReference type="Proteomes" id="UP000036403">
    <property type="component" value="Unassembled WGS sequence"/>
</dbReference>
<dbReference type="PROSITE" id="PS50157">
    <property type="entry name" value="ZINC_FINGER_C2H2_2"/>
    <property type="match status" value="1"/>
</dbReference>
<evidence type="ECO:0000259" key="5">
    <source>
        <dbReference type="PROSITE" id="PS50878"/>
    </source>
</evidence>
<dbReference type="GO" id="GO:0003964">
    <property type="term" value="F:RNA-directed DNA polymerase activity"/>
    <property type="evidence" value="ECO:0007669"/>
    <property type="project" value="UniProtKB-KW"/>
</dbReference>
<dbReference type="PROSITE" id="PS00028">
    <property type="entry name" value="ZINC_FINGER_C2H2_1"/>
    <property type="match status" value="1"/>
</dbReference>
<comment type="caution">
    <text evidence="6">The sequence shown here is derived from an EMBL/GenBank/DDBJ whole genome shotgun (WGS) entry which is preliminary data.</text>
</comment>